<organism evidence="1 2">
    <name type="scientific">Leptolyngbya cf. ectocarpi LEGE 11479</name>
    <dbReference type="NCBI Taxonomy" id="1828722"/>
    <lineage>
        <taxon>Bacteria</taxon>
        <taxon>Bacillati</taxon>
        <taxon>Cyanobacteriota</taxon>
        <taxon>Cyanophyceae</taxon>
        <taxon>Leptolyngbyales</taxon>
        <taxon>Leptolyngbyaceae</taxon>
        <taxon>Leptolyngbya group</taxon>
        <taxon>Leptolyngbya</taxon>
    </lineage>
</organism>
<dbReference type="EMBL" id="JADEXP010000036">
    <property type="protein sequence ID" value="MBE9066310.1"/>
    <property type="molecule type" value="Genomic_DNA"/>
</dbReference>
<dbReference type="RefSeq" id="WP_193991977.1">
    <property type="nucleotide sequence ID" value="NZ_JADEXP010000036.1"/>
</dbReference>
<name>A0A928ZQJ5_LEPEC</name>
<gene>
    <name evidence="1" type="ORF">IQ260_06555</name>
</gene>
<keyword evidence="2" id="KW-1185">Reference proteome</keyword>
<accession>A0A928ZQJ5</accession>
<proteinExistence type="predicted"/>
<dbReference type="AlphaFoldDB" id="A0A928ZQJ5"/>
<dbReference type="Proteomes" id="UP000615026">
    <property type="component" value="Unassembled WGS sequence"/>
</dbReference>
<evidence type="ECO:0000313" key="1">
    <source>
        <dbReference type="EMBL" id="MBE9066310.1"/>
    </source>
</evidence>
<sequence>MKQSCVNQLHEKYIQMLGKPLGYLTTNPSQQFQPDYGVLLSAFAAQVLDKLSASTALYHNVEHTILVCLVGQEILHGKHQQEGNVTCEDWLNFMVSLLCHDIGYVGGVCQQDDVAQRRYVQGPYQISTGQTLDKCWVTLAPGATDASLSPYHVERSKLFVQENFSQYEVLDLGAIQHNISFTQFPVPDRPGYQVTDHYPGLARAADLIGQLSDPSYLQKTVALFYEFEELGMNQILGYRSPEDLKLGFPEFYRTQVYTYIRPALAYLQTTALGQQIVENLDANVRAVSCNEPALSKC</sequence>
<comment type="caution">
    <text evidence="1">The sequence shown here is derived from an EMBL/GenBank/DDBJ whole genome shotgun (WGS) entry which is preliminary data.</text>
</comment>
<protein>
    <submittedName>
        <fullName evidence="1">Metal-dependent phosphohydrolase</fullName>
    </submittedName>
</protein>
<evidence type="ECO:0000313" key="2">
    <source>
        <dbReference type="Proteomes" id="UP000615026"/>
    </source>
</evidence>
<reference evidence="1" key="1">
    <citation type="submission" date="2020-10" db="EMBL/GenBank/DDBJ databases">
        <authorList>
            <person name="Castelo-Branco R."/>
            <person name="Eusebio N."/>
            <person name="Adriana R."/>
            <person name="Vieira A."/>
            <person name="Brugerolle De Fraissinette N."/>
            <person name="Rezende De Castro R."/>
            <person name="Schneider M.P."/>
            <person name="Vasconcelos V."/>
            <person name="Leao P.N."/>
        </authorList>
    </citation>
    <scope>NUCLEOTIDE SEQUENCE</scope>
    <source>
        <strain evidence="1">LEGE 11479</strain>
    </source>
</reference>